<feature type="compositionally biased region" description="Pro residues" evidence="2">
    <location>
        <begin position="676"/>
        <end position="689"/>
    </location>
</feature>
<feature type="compositionally biased region" description="Basic and acidic residues" evidence="2">
    <location>
        <begin position="167"/>
        <end position="194"/>
    </location>
</feature>
<feature type="compositionally biased region" description="Polar residues" evidence="2">
    <location>
        <begin position="14"/>
        <end position="29"/>
    </location>
</feature>
<dbReference type="Gene3D" id="3.40.50.1000">
    <property type="entry name" value="HAD superfamily/HAD-like"/>
    <property type="match status" value="1"/>
</dbReference>
<dbReference type="PROSITE" id="PS50969">
    <property type="entry name" value="FCP1"/>
    <property type="match status" value="1"/>
</dbReference>
<feature type="region of interest" description="Disordered" evidence="2">
    <location>
        <begin position="162"/>
        <end position="263"/>
    </location>
</feature>
<keyword evidence="5" id="KW-1185">Reference proteome</keyword>
<feature type="region of interest" description="Disordered" evidence="2">
    <location>
        <begin position="1"/>
        <end position="65"/>
    </location>
</feature>
<evidence type="ECO:0000256" key="2">
    <source>
        <dbReference type="SAM" id="MobiDB-lite"/>
    </source>
</evidence>
<feature type="region of interest" description="Disordered" evidence="2">
    <location>
        <begin position="82"/>
        <end position="137"/>
    </location>
</feature>
<dbReference type="InterPro" id="IPR004274">
    <property type="entry name" value="FCP1_dom"/>
</dbReference>
<protein>
    <recommendedName>
        <fullName evidence="3">FCP1 homology domain-containing protein</fullName>
    </recommendedName>
</protein>
<dbReference type="AlphaFoldDB" id="A0A9P5YUW0"/>
<dbReference type="InterPro" id="IPR036412">
    <property type="entry name" value="HAD-like_sf"/>
</dbReference>
<dbReference type="Pfam" id="PF03031">
    <property type="entry name" value="NIF"/>
    <property type="match status" value="1"/>
</dbReference>
<feature type="compositionally biased region" description="Low complexity" evidence="2">
    <location>
        <begin position="690"/>
        <end position="704"/>
    </location>
</feature>
<feature type="domain" description="FCP1 homology" evidence="3">
    <location>
        <begin position="279"/>
        <end position="483"/>
    </location>
</feature>
<feature type="compositionally biased region" description="Basic and acidic residues" evidence="2">
    <location>
        <begin position="82"/>
        <end position="117"/>
    </location>
</feature>
<feature type="compositionally biased region" description="Polar residues" evidence="2">
    <location>
        <begin position="126"/>
        <end position="137"/>
    </location>
</feature>
<feature type="compositionally biased region" description="Basic residues" evidence="2">
    <location>
        <begin position="1"/>
        <end position="11"/>
    </location>
</feature>
<evidence type="ECO:0000256" key="1">
    <source>
        <dbReference type="SAM" id="Coils"/>
    </source>
</evidence>
<name>A0A9P5YUW0_9AGAR</name>
<keyword evidence="1" id="KW-0175">Coiled coil</keyword>
<accession>A0A9P5YUW0</accession>
<feature type="compositionally biased region" description="Polar residues" evidence="2">
    <location>
        <begin position="55"/>
        <end position="65"/>
    </location>
</feature>
<evidence type="ECO:0000313" key="5">
    <source>
        <dbReference type="Proteomes" id="UP000807469"/>
    </source>
</evidence>
<dbReference type="InterPro" id="IPR050365">
    <property type="entry name" value="TIM50"/>
</dbReference>
<feature type="compositionally biased region" description="Polar residues" evidence="2">
    <location>
        <begin position="722"/>
        <end position="733"/>
    </location>
</feature>
<organism evidence="4 5">
    <name type="scientific">Pholiota conissans</name>
    <dbReference type="NCBI Taxonomy" id="109636"/>
    <lineage>
        <taxon>Eukaryota</taxon>
        <taxon>Fungi</taxon>
        <taxon>Dikarya</taxon>
        <taxon>Basidiomycota</taxon>
        <taxon>Agaricomycotina</taxon>
        <taxon>Agaricomycetes</taxon>
        <taxon>Agaricomycetidae</taxon>
        <taxon>Agaricales</taxon>
        <taxon>Agaricineae</taxon>
        <taxon>Strophariaceae</taxon>
        <taxon>Pholiota</taxon>
    </lineage>
</organism>
<comment type="caution">
    <text evidence="4">The sequence shown here is derived from an EMBL/GenBank/DDBJ whole genome shotgun (WGS) entry which is preliminary data.</text>
</comment>
<dbReference type="InterPro" id="IPR023214">
    <property type="entry name" value="HAD_sf"/>
</dbReference>
<feature type="coiled-coil region" evidence="1">
    <location>
        <begin position="529"/>
        <end position="584"/>
    </location>
</feature>
<gene>
    <name evidence="4" type="ORF">BDN70DRAFT_864692</name>
</gene>
<evidence type="ECO:0000259" key="3">
    <source>
        <dbReference type="PROSITE" id="PS50969"/>
    </source>
</evidence>
<reference evidence="4" key="1">
    <citation type="submission" date="2020-11" db="EMBL/GenBank/DDBJ databases">
        <authorList>
            <consortium name="DOE Joint Genome Institute"/>
            <person name="Ahrendt S."/>
            <person name="Riley R."/>
            <person name="Andreopoulos W."/>
            <person name="Labutti K."/>
            <person name="Pangilinan J."/>
            <person name="Ruiz-Duenas F.J."/>
            <person name="Barrasa J.M."/>
            <person name="Sanchez-Garcia M."/>
            <person name="Camarero S."/>
            <person name="Miyauchi S."/>
            <person name="Serrano A."/>
            <person name="Linde D."/>
            <person name="Babiker R."/>
            <person name="Drula E."/>
            <person name="Ayuso-Fernandez I."/>
            <person name="Pacheco R."/>
            <person name="Padilla G."/>
            <person name="Ferreira P."/>
            <person name="Barriuso J."/>
            <person name="Kellner H."/>
            <person name="Castanera R."/>
            <person name="Alfaro M."/>
            <person name="Ramirez L."/>
            <person name="Pisabarro A.G."/>
            <person name="Kuo A."/>
            <person name="Tritt A."/>
            <person name="Lipzen A."/>
            <person name="He G."/>
            <person name="Yan M."/>
            <person name="Ng V."/>
            <person name="Cullen D."/>
            <person name="Martin F."/>
            <person name="Rosso M.-N."/>
            <person name="Henrissat B."/>
            <person name="Hibbett D."/>
            <person name="Martinez A.T."/>
            <person name="Grigoriev I.V."/>
        </authorList>
    </citation>
    <scope>NUCLEOTIDE SEQUENCE</scope>
    <source>
        <strain evidence="4">CIRM-BRFM 674</strain>
    </source>
</reference>
<dbReference type="PANTHER" id="PTHR12210">
    <property type="entry name" value="DULLARD PROTEIN PHOSPHATASE"/>
    <property type="match status" value="1"/>
</dbReference>
<proteinExistence type="predicted"/>
<dbReference type="OrthoDB" id="1711508at2759"/>
<dbReference type="SUPFAM" id="SSF56784">
    <property type="entry name" value="HAD-like"/>
    <property type="match status" value="1"/>
</dbReference>
<feature type="compositionally biased region" description="Low complexity" evidence="2">
    <location>
        <begin position="763"/>
        <end position="776"/>
    </location>
</feature>
<dbReference type="EMBL" id="MU155327">
    <property type="protein sequence ID" value="KAF9475558.1"/>
    <property type="molecule type" value="Genomic_DNA"/>
</dbReference>
<dbReference type="Proteomes" id="UP000807469">
    <property type="component" value="Unassembled WGS sequence"/>
</dbReference>
<sequence length="840" mass="93190">MSQGHGRRKPPHTYSGTSRGETPRGSNYRPSPAGHRDEYYTQEYSYRSEGHSYGAGTSSYPVSNYSHAAPWSYEQQRLDYDSRSWRREEGGRRSPVYDDYPGYREDASDYPAPRDNEWQGDYGRQQRYSQPYSQLQAESHYRSYSGYGQGEYERYYRDYATSSDGYSDYRRLPETAYHDSRRGHDYDGYRDYRRPPPATMEHQQPESYSNYNSRPSSPPPSSSPSRGFATQARAPIKPVLFQSSPITRPPLPPKPPKRTEPRESYLAISSQPSPHIQNPSDARKLIVLDLNGSLVLRSAHSRRIPPPRGGGSFDPYADPTQLRPLRTVHRRPYLSSFTSYILHEETKKWLDTMVWSSAQPHSVADMVEHCFGNRKSELKAVWARDTLGLTADDYHKKSLTLKDLEKPWAELPLTQATQVKEEEKTSADTTKSAASHSALTTLLVDDSPAKAALQPWNHLCIRDYVQAMRNMDLLVADREHRTLSKALSAPKSNHKTANTIEGGTHPVQKITREVVMVNGELTNQKEEIVKRVTREVVMIEGKMVNAKEEEVVSVEATGFVPNAKRKAKRLAKKESARLEREEREREAFMSLRGQVVGTPPMAPTPPPRVEEQAFGEVAKEDGQEDGSEEPEMRYDETLLAVVGVLDHAKHEGNIAGWMRGGGLLHTARGQASEAPAPAPVPALAPPAPAPASASAAPPSVSTPALPEPSRTEPSTSRKHQAPSRSASPSQNESPTKKVKLSTPAPEEPQPSTSVLPTPPPPTAQTSESTTEEQASTGVPLSSPVPAKTAAHIAAPAGLWYEDPAVLRFWADRGREALKALDIKVESGIVAIPGVAPHMKP</sequence>
<evidence type="ECO:0000313" key="4">
    <source>
        <dbReference type="EMBL" id="KAF9475558.1"/>
    </source>
</evidence>
<dbReference type="SMART" id="SM00577">
    <property type="entry name" value="CPDc"/>
    <property type="match status" value="1"/>
</dbReference>
<feature type="region of interest" description="Disordered" evidence="2">
    <location>
        <begin position="668"/>
        <end position="784"/>
    </location>
</feature>